<sequence>MSGRIASCPLTTGVNEQIEAIVRLPEEKRSVIFGTVLDPNGNPVPDAVVKLLKVVDGCKYPYPLTHTFTDCYGQFLLGPLCPNTKYMLKIYKDNINIKFTTLQPNPYNGQCLGKNVCESNPEPENPPCGCGCGCGCGC</sequence>
<organism evidence="1 2">
    <name type="scientific">Clostridium chauvoei</name>
    <dbReference type="NCBI Taxonomy" id="46867"/>
    <lineage>
        <taxon>Bacteria</taxon>
        <taxon>Bacillati</taxon>
        <taxon>Bacillota</taxon>
        <taxon>Clostridia</taxon>
        <taxon>Eubacteriales</taxon>
        <taxon>Clostridiaceae</taxon>
        <taxon>Clostridium</taxon>
    </lineage>
</organism>
<dbReference type="SUPFAM" id="SSF49464">
    <property type="entry name" value="Carboxypeptidase regulatory domain-like"/>
    <property type="match status" value="1"/>
</dbReference>
<dbReference type="EMBL" id="JAIFTX010000031">
    <property type="protein sequence ID" value="MBX7291652.1"/>
    <property type="molecule type" value="Genomic_DNA"/>
</dbReference>
<dbReference type="Proteomes" id="UP000775179">
    <property type="component" value="Unassembled WGS sequence"/>
</dbReference>
<dbReference type="AlphaFoldDB" id="A0ABD4RJU9"/>
<dbReference type="GeneID" id="66302656"/>
<gene>
    <name evidence="1" type="ORF">K4H94_11635</name>
</gene>
<dbReference type="InterPro" id="IPR008969">
    <property type="entry name" value="CarboxyPept-like_regulatory"/>
</dbReference>
<dbReference type="RefSeq" id="WP_021876634.1">
    <property type="nucleotide sequence ID" value="NZ_CP018624.1"/>
</dbReference>
<name>A0ABD4RJU9_9CLOT</name>
<evidence type="ECO:0000313" key="1">
    <source>
        <dbReference type="EMBL" id="MBX7291652.1"/>
    </source>
</evidence>
<comment type="caution">
    <text evidence="1">The sequence shown here is derived from an EMBL/GenBank/DDBJ whole genome shotgun (WGS) entry which is preliminary data.</text>
</comment>
<proteinExistence type="predicted"/>
<dbReference type="KEGG" id="cchv:BTM20_12290"/>
<accession>A0ABD4RJU9</accession>
<reference evidence="1 2" key="1">
    <citation type="submission" date="2021-08" db="EMBL/GenBank/DDBJ databases">
        <title>Genome sequence analysis of Clostridium chauvoei strains of European origin and evaluation of typing options for outbreak investigations.</title>
        <authorList>
            <person name="Abdel-Glil M."/>
            <person name="Thomas P."/>
            <person name="Seyboldt C."/>
        </authorList>
    </citation>
    <scope>NUCLEOTIDE SEQUENCE [LARGE SCALE GENOMIC DNA]</scope>
    <source>
        <strain evidence="1 2">S0260-09</strain>
    </source>
</reference>
<protein>
    <submittedName>
        <fullName evidence="1">Carboxypeptidase-like regulatory domain-containing protein</fullName>
    </submittedName>
</protein>
<evidence type="ECO:0000313" key="2">
    <source>
        <dbReference type="Proteomes" id="UP000775179"/>
    </source>
</evidence>